<keyword evidence="1" id="KW-0677">Repeat</keyword>
<reference evidence="5" key="1">
    <citation type="submission" date="2021-02" db="EMBL/GenBank/DDBJ databases">
        <authorList>
            <person name="Nowell W R."/>
        </authorList>
    </citation>
    <scope>NUCLEOTIDE SEQUENCE</scope>
</reference>
<feature type="compositionally biased region" description="Pro residues" evidence="4">
    <location>
        <begin position="414"/>
        <end position="430"/>
    </location>
</feature>
<dbReference type="PANTHER" id="PTHR45641:SF19">
    <property type="entry name" value="NEPHROCYSTIN-3"/>
    <property type="match status" value="1"/>
</dbReference>
<evidence type="ECO:0000256" key="4">
    <source>
        <dbReference type="SAM" id="MobiDB-lite"/>
    </source>
</evidence>
<dbReference type="EMBL" id="CAJNOV010001889">
    <property type="protein sequence ID" value="CAF1083194.1"/>
    <property type="molecule type" value="Genomic_DNA"/>
</dbReference>
<sequence length="715" mass="81265">MATSNNSRSKDNYKNRDVRRSLVANSLFPSTTESNVQNINRINSADDNYETVVFIWFDSHENINMNLVGPLRMINDNVQTFTHSLTCFDSLKSSQQKIFLISSSTNNELIATVHSFMPVEAIFILNQNGDNIKGDFPKLFGIFTQQQELFRMLKEVYNTFEEVQLEEFTFEQDLVFLWSQLWKEDLRSRKISSNKAGLISLARRTYRDNPRIIETIEELEKSYRASDVITWCFRSPFPTRLLLHALRSHNKAQLSVCRFLYVDASRFFQQHGKHKSSEQVYRGMKLSNELLAKFETRVGQLICTSGFFPCTKSRTNALTLASLPAYRPDLQPVLFKVDCDASSLFIEIPNKNSSPMIAFDACMIFRIVYVNRGPMSIIKLKTAGDAGKKFALDYLENHPNETIQSLVDELLKPLKPPTPPPTPPPPPPPRTATLSPPRIPTPRPKIKSADLPVSADEMKAQKYVEQGDIDLALVAYRRIQPTTARILNAIGLLCADKKGDYNYALQCHQQALKLQEESNEDISHTLTYLGNVYHSRSELDLALEHHRRALTLRQNDPTIETVALVSNFIGVAKCHSARREHSEAINNAERALALQEVLVPLNETSIGATLILLGNIYQDFGDNIHALEMCTKAFPHLERSVSDDSSTLAELLFKLGTMQSSLGALVDAQRSLERSYKIYKRLVPRGHEDRMLAENELRRVLRLRQNSNQKSQTNP</sequence>
<comment type="caution">
    <text evidence="5">The sequence shown here is derived from an EMBL/GenBank/DDBJ whole genome shotgun (WGS) entry which is preliminary data.</text>
</comment>
<dbReference type="Proteomes" id="UP000663855">
    <property type="component" value="Unassembled WGS sequence"/>
</dbReference>
<organism evidence="5 6">
    <name type="scientific">Rotaria magnacalcarata</name>
    <dbReference type="NCBI Taxonomy" id="392030"/>
    <lineage>
        <taxon>Eukaryota</taxon>
        <taxon>Metazoa</taxon>
        <taxon>Spiralia</taxon>
        <taxon>Gnathifera</taxon>
        <taxon>Rotifera</taxon>
        <taxon>Eurotatoria</taxon>
        <taxon>Bdelloidea</taxon>
        <taxon>Philodinida</taxon>
        <taxon>Philodinidae</taxon>
        <taxon>Rotaria</taxon>
    </lineage>
</organism>
<dbReference type="PROSITE" id="PS50005">
    <property type="entry name" value="TPR"/>
    <property type="match status" value="1"/>
</dbReference>
<accession>A0A814MVS1</accession>
<dbReference type="InterPro" id="IPR011990">
    <property type="entry name" value="TPR-like_helical_dom_sf"/>
</dbReference>
<name>A0A814MVS1_9BILA</name>
<evidence type="ECO:0000313" key="5">
    <source>
        <dbReference type="EMBL" id="CAF1083194.1"/>
    </source>
</evidence>
<dbReference type="SMART" id="SM00028">
    <property type="entry name" value="TPR"/>
    <property type="match status" value="5"/>
</dbReference>
<evidence type="ECO:0000256" key="2">
    <source>
        <dbReference type="ARBA" id="ARBA00022803"/>
    </source>
</evidence>
<gene>
    <name evidence="5" type="ORF">CJN711_LOCUS6304</name>
</gene>
<dbReference type="Gene3D" id="1.25.40.10">
    <property type="entry name" value="Tetratricopeptide repeat domain"/>
    <property type="match status" value="2"/>
</dbReference>
<feature type="repeat" description="TPR" evidence="3">
    <location>
        <begin position="523"/>
        <end position="556"/>
    </location>
</feature>
<protein>
    <submittedName>
        <fullName evidence="5">Uncharacterized protein</fullName>
    </submittedName>
</protein>
<dbReference type="PANTHER" id="PTHR45641">
    <property type="entry name" value="TETRATRICOPEPTIDE REPEAT PROTEIN (AFU_ORTHOLOGUE AFUA_6G03870)"/>
    <property type="match status" value="1"/>
</dbReference>
<evidence type="ECO:0000256" key="3">
    <source>
        <dbReference type="PROSITE-ProRule" id="PRU00339"/>
    </source>
</evidence>
<evidence type="ECO:0000256" key="1">
    <source>
        <dbReference type="ARBA" id="ARBA00022737"/>
    </source>
</evidence>
<dbReference type="Pfam" id="PF13424">
    <property type="entry name" value="TPR_12"/>
    <property type="match status" value="2"/>
</dbReference>
<feature type="region of interest" description="Disordered" evidence="4">
    <location>
        <begin position="411"/>
        <end position="451"/>
    </location>
</feature>
<dbReference type="AlphaFoldDB" id="A0A814MVS1"/>
<keyword evidence="2 3" id="KW-0802">TPR repeat</keyword>
<evidence type="ECO:0000313" key="6">
    <source>
        <dbReference type="Proteomes" id="UP000663855"/>
    </source>
</evidence>
<proteinExistence type="predicted"/>
<dbReference type="InterPro" id="IPR019734">
    <property type="entry name" value="TPR_rpt"/>
</dbReference>
<dbReference type="SUPFAM" id="SSF48452">
    <property type="entry name" value="TPR-like"/>
    <property type="match status" value="1"/>
</dbReference>